<dbReference type="InterPro" id="IPR044492">
    <property type="entry name" value="P_typ_ATPase_HD_dom"/>
</dbReference>
<dbReference type="PANTHER" id="PTHR24093">
    <property type="entry name" value="CATION TRANSPORTING ATPASE"/>
    <property type="match status" value="1"/>
</dbReference>
<feature type="transmembrane region" description="Helical" evidence="7">
    <location>
        <begin position="283"/>
        <end position="302"/>
    </location>
</feature>
<feature type="domain" description="P-type ATPase A" evidence="8">
    <location>
        <begin position="147"/>
        <end position="257"/>
    </location>
</feature>
<dbReference type="Pfam" id="PF00689">
    <property type="entry name" value="Cation_ATPase_C"/>
    <property type="match status" value="1"/>
</dbReference>
<evidence type="ECO:0000256" key="5">
    <source>
        <dbReference type="ARBA" id="ARBA00022989"/>
    </source>
</evidence>
<dbReference type="SFLD" id="SFLDS00003">
    <property type="entry name" value="Haloacid_Dehalogenase"/>
    <property type="match status" value="1"/>
</dbReference>
<keyword evidence="5 7" id="KW-1133">Transmembrane helix</keyword>
<evidence type="ECO:0000256" key="2">
    <source>
        <dbReference type="ARBA" id="ARBA00022692"/>
    </source>
</evidence>
<feature type="transmembrane region" description="Helical" evidence="7">
    <location>
        <begin position="732"/>
        <end position="750"/>
    </location>
</feature>
<feature type="transmembrane region" description="Helical" evidence="7">
    <location>
        <begin position="756"/>
        <end position="773"/>
    </location>
</feature>
<evidence type="ECO:0000256" key="6">
    <source>
        <dbReference type="ARBA" id="ARBA00023136"/>
    </source>
</evidence>
<keyword evidence="11" id="KW-1185">Reference proteome</keyword>
<dbReference type="EMBL" id="CAJJDN010000097">
    <property type="protein sequence ID" value="CAD8110929.1"/>
    <property type="molecule type" value="Genomic_DNA"/>
</dbReference>
<dbReference type="SFLD" id="SFLDG00002">
    <property type="entry name" value="C1.7:_P-type_atpase_like"/>
    <property type="match status" value="1"/>
</dbReference>
<evidence type="ECO:0000256" key="3">
    <source>
        <dbReference type="ARBA" id="ARBA00022723"/>
    </source>
</evidence>
<reference evidence="10" key="1">
    <citation type="submission" date="2021-01" db="EMBL/GenBank/DDBJ databases">
        <authorList>
            <consortium name="Genoscope - CEA"/>
            <person name="William W."/>
        </authorList>
    </citation>
    <scope>NUCLEOTIDE SEQUENCE</scope>
</reference>
<dbReference type="AlphaFoldDB" id="A0A8S1Q5W4"/>
<feature type="domain" description="Cation-transporting P-type ATPase C-terminal" evidence="9">
    <location>
        <begin position="749"/>
        <end position="905"/>
    </location>
</feature>
<dbReference type="PANTHER" id="PTHR24093:SF369">
    <property type="entry name" value="CALCIUM-TRANSPORTING ATPASE"/>
    <property type="match status" value="1"/>
</dbReference>
<dbReference type="Pfam" id="PF00702">
    <property type="entry name" value="Hydrolase"/>
    <property type="match status" value="1"/>
</dbReference>
<dbReference type="OrthoDB" id="307760at2759"/>
<dbReference type="InterPro" id="IPR001757">
    <property type="entry name" value="P_typ_ATPase"/>
</dbReference>
<organism evidence="10 11">
    <name type="scientific">Paramecium sonneborni</name>
    <dbReference type="NCBI Taxonomy" id="65129"/>
    <lineage>
        <taxon>Eukaryota</taxon>
        <taxon>Sar</taxon>
        <taxon>Alveolata</taxon>
        <taxon>Ciliophora</taxon>
        <taxon>Intramacronucleata</taxon>
        <taxon>Oligohymenophorea</taxon>
        <taxon>Peniculida</taxon>
        <taxon>Parameciidae</taxon>
        <taxon>Paramecium</taxon>
    </lineage>
</organism>
<dbReference type="NCBIfam" id="TIGR01494">
    <property type="entry name" value="ATPase_P-type"/>
    <property type="match status" value="1"/>
</dbReference>
<protein>
    <submittedName>
        <fullName evidence="10">Uncharacterized protein</fullName>
    </submittedName>
</protein>
<feature type="transmembrane region" description="Helical" evidence="7">
    <location>
        <begin position="74"/>
        <end position="98"/>
    </location>
</feature>
<comment type="caution">
    <text evidence="10">The sequence shown here is derived from an EMBL/GenBank/DDBJ whole genome shotgun (WGS) entry which is preliminary data.</text>
</comment>
<accession>A0A8S1Q5W4</accession>
<keyword evidence="3" id="KW-0479">Metal-binding</keyword>
<feature type="transmembrane region" description="Helical" evidence="7">
    <location>
        <begin position="794"/>
        <end position="815"/>
    </location>
</feature>
<dbReference type="InterPro" id="IPR006068">
    <property type="entry name" value="ATPase_P-typ_cation-transptr_C"/>
</dbReference>
<feature type="transmembrane region" description="Helical" evidence="7">
    <location>
        <begin position="887"/>
        <end position="909"/>
    </location>
</feature>
<evidence type="ECO:0000259" key="9">
    <source>
        <dbReference type="Pfam" id="PF00689"/>
    </source>
</evidence>
<name>A0A8S1Q5W4_9CILI</name>
<evidence type="ECO:0000313" key="10">
    <source>
        <dbReference type="EMBL" id="CAD8110929.1"/>
    </source>
</evidence>
<keyword evidence="4" id="KW-0460">Magnesium</keyword>
<sequence>MFKVSKENLQEILRSGLIQNDQTNMDQFKSTKQFEVSLKSNITQGLGDNDIIYRQQVFGVNEKENINSIGFMNALWITIIKPYSIFFLSLSLIAFILKYKSTQGVYTNEWIESIIILGLIIMNLIISAVHLKIADNNLKKQLLLDQQSKTVVVLRNGQEQTKIARDLVVGDIVILQEDDKVYVDGLIVEQSNFLIDESFLTGEQDFVPKITIEEATQKKEQILPRRHLIFAESKVAQGKAKIMVLAVGRELQASKISVCVQQQEVIKTHIQLRIENISSKMETIGFVGAIIVIFMLLGRYMSQYYNSDFNGYSTFSNILNLTIVLISGNSSKALITHFQMQLAQTVKLMLSSQNLVRKLQTLENLPFMNQIIVDKTGTLTENRMGVDSFLNDTNIGLDQSKFNHFPQEFQQAFIDCCFINNSYNPETCQGTQIEQALYQLSKELGIKLEERKNQVTHQIPFTSSRKRLTTIISNNRVVVRGAGEMIFQWANKFYSLENGIIAIDDFLKDNLEQNLFQLSQDGRTIAIAYSDVDLKNENVEEQIKKNDFKYDRQNLTLLGFLLISDQLRKETKRVVEELKQAGIKVVMVTGDNQTTAKSVAIKAGIMSLDSIITEGVEFSERIKNKTEKFQKDLEDIYVISRARPEDKYNLVKELQELGHVVGVCGDGTNDAPAIAKADIGYSLGISGTEIARESSGIILLDDCLHSIYVGLILARNLLDSIKRLAQYQITSHFSLIIILIGSSAIGDAVISPLQFIWINLITDIFATFALSYCRPSSNLYYQKPPNKDAFLLDIIVYIHITIMSLYIIGVCILFINQSIMVFNIFVMTTLFNLINSRMVYLEFNIFNGFFQSWMIYTSILVIGLLQYVIVEYGGTMMSTFDGLTLKQWLICICIGIGSIIWRTIAILIIRPILKNDKAKLKLN</sequence>
<feature type="transmembrane region" description="Helical" evidence="7">
    <location>
        <begin position="821"/>
        <end position="841"/>
    </location>
</feature>
<evidence type="ECO:0000256" key="7">
    <source>
        <dbReference type="SAM" id="Phobius"/>
    </source>
</evidence>
<dbReference type="GO" id="GO:0046872">
    <property type="term" value="F:metal ion binding"/>
    <property type="evidence" value="ECO:0007669"/>
    <property type="project" value="UniProtKB-KW"/>
</dbReference>
<dbReference type="Pfam" id="PF00122">
    <property type="entry name" value="E1-E2_ATPase"/>
    <property type="match status" value="1"/>
</dbReference>
<dbReference type="Proteomes" id="UP000692954">
    <property type="component" value="Unassembled WGS sequence"/>
</dbReference>
<feature type="transmembrane region" description="Helical" evidence="7">
    <location>
        <begin position="853"/>
        <end position="875"/>
    </location>
</feature>
<evidence type="ECO:0000256" key="1">
    <source>
        <dbReference type="ARBA" id="ARBA00004127"/>
    </source>
</evidence>
<dbReference type="GO" id="GO:0005524">
    <property type="term" value="F:ATP binding"/>
    <property type="evidence" value="ECO:0007669"/>
    <property type="project" value="InterPro"/>
</dbReference>
<keyword evidence="2 7" id="KW-0812">Transmembrane</keyword>
<dbReference type="InterPro" id="IPR059000">
    <property type="entry name" value="ATPase_P-type_domA"/>
</dbReference>
<dbReference type="PROSITE" id="PS00154">
    <property type="entry name" value="ATPASE_E1_E2"/>
    <property type="match status" value="1"/>
</dbReference>
<dbReference type="GO" id="GO:0005388">
    <property type="term" value="F:P-type calcium transporter activity"/>
    <property type="evidence" value="ECO:0007669"/>
    <property type="project" value="TreeGrafter"/>
</dbReference>
<dbReference type="InterPro" id="IPR018303">
    <property type="entry name" value="ATPase_P-typ_P_site"/>
</dbReference>
<keyword evidence="6 7" id="KW-0472">Membrane</keyword>
<proteinExistence type="predicted"/>
<feature type="transmembrane region" description="Helical" evidence="7">
    <location>
        <begin position="110"/>
        <end position="131"/>
    </location>
</feature>
<evidence type="ECO:0000256" key="4">
    <source>
        <dbReference type="ARBA" id="ARBA00022842"/>
    </source>
</evidence>
<dbReference type="GO" id="GO:0012505">
    <property type="term" value="C:endomembrane system"/>
    <property type="evidence" value="ECO:0007669"/>
    <property type="project" value="UniProtKB-SubCell"/>
</dbReference>
<comment type="subcellular location">
    <subcellularLocation>
        <location evidence="1">Endomembrane system</location>
        <topology evidence="1">Multi-pass membrane protein</topology>
    </subcellularLocation>
</comment>
<evidence type="ECO:0000313" key="11">
    <source>
        <dbReference type="Proteomes" id="UP000692954"/>
    </source>
</evidence>
<dbReference type="GO" id="GO:0005886">
    <property type="term" value="C:plasma membrane"/>
    <property type="evidence" value="ECO:0007669"/>
    <property type="project" value="TreeGrafter"/>
</dbReference>
<dbReference type="PROSITE" id="PS01229">
    <property type="entry name" value="COF_2"/>
    <property type="match status" value="1"/>
</dbReference>
<gene>
    <name evidence="10" type="ORF">PSON_ATCC_30995.1.T0970033</name>
</gene>
<dbReference type="SFLD" id="SFLDF00027">
    <property type="entry name" value="p-type_atpase"/>
    <property type="match status" value="1"/>
</dbReference>
<evidence type="ECO:0000259" key="8">
    <source>
        <dbReference type="Pfam" id="PF00122"/>
    </source>
</evidence>
<dbReference type="GO" id="GO:0016887">
    <property type="term" value="F:ATP hydrolysis activity"/>
    <property type="evidence" value="ECO:0007669"/>
    <property type="project" value="InterPro"/>
</dbReference>